<keyword evidence="7" id="KW-1185">Reference proteome</keyword>
<name>A0A157ZF91_9BURK</name>
<feature type="domain" description="HTH lysR-type" evidence="5">
    <location>
        <begin position="1"/>
        <end position="59"/>
    </location>
</feature>
<dbReference type="OrthoDB" id="9786526at2"/>
<dbReference type="InterPro" id="IPR036388">
    <property type="entry name" value="WH-like_DNA-bd_sf"/>
</dbReference>
<proteinExistence type="inferred from homology"/>
<protein>
    <submittedName>
        <fullName evidence="6">LysR family transcriptional regulator</fullName>
    </submittedName>
</protein>
<evidence type="ECO:0000256" key="3">
    <source>
        <dbReference type="ARBA" id="ARBA00023125"/>
    </source>
</evidence>
<evidence type="ECO:0000256" key="4">
    <source>
        <dbReference type="ARBA" id="ARBA00023163"/>
    </source>
</evidence>
<keyword evidence="2" id="KW-0805">Transcription regulation</keyword>
<evidence type="ECO:0000259" key="5">
    <source>
        <dbReference type="PROSITE" id="PS50931"/>
    </source>
</evidence>
<dbReference type="GO" id="GO:0003700">
    <property type="term" value="F:DNA-binding transcription factor activity"/>
    <property type="evidence" value="ECO:0007669"/>
    <property type="project" value="InterPro"/>
</dbReference>
<evidence type="ECO:0000256" key="2">
    <source>
        <dbReference type="ARBA" id="ARBA00023015"/>
    </source>
</evidence>
<dbReference type="STRING" id="1777144.AWB83_00531"/>
<dbReference type="Proteomes" id="UP000054978">
    <property type="component" value="Unassembled WGS sequence"/>
</dbReference>
<dbReference type="PANTHER" id="PTHR30537:SF5">
    <property type="entry name" value="HTH-TYPE TRANSCRIPTIONAL ACTIVATOR TTDR-RELATED"/>
    <property type="match status" value="1"/>
</dbReference>
<dbReference type="RefSeq" id="WP_087042703.1">
    <property type="nucleotide sequence ID" value="NZ_FCOB02000002.1"/>
</dbReference>
<dbReference type="GO" id="GO:0043565">
    <property type="term" value="F:sequence-specific DNA binding"/>
    <property type="evidence" value="ECO:0007669"/>
    <property type="project" value="TreeGrafter"/>
</dbReference>
<dbReference type="Pfam" id="PF03466">
    <property type="entry name" value="LysR_substrate"/>
    <property type="match status" value="1"/>
</dbReference>
<comment type="caution">
    <text evidence="6">The sequence shown here is derived from an EMBL/GenBank/DDBJ whole genome shotgun (WGS) entry which is preliminary data.</text>
</comment>
<sequence length="308" mass="33542">MDTLSSMRMFVRVAEEGSFTAAALRMDTSTAATSRAIAALEAHLNARLLHRSTRRVTLTEAGRRYLQRCEQILACVDQAEAEAADARVRPSGQLRIHASTSLGQSYVVPAIVRYQEQHPAVSIDLTLSQHTPDIIDEGYDLTVQASVAELPDSSLVAQRLGTVHSVLCASPGYLREHGAPRTLDDLSRHPCYQLVSTIFPRDYWTFEGPNGTEVFPLARANFGVNVAGALAVALREGVGIGALPMSTAGAALKSGALVRVLPEYRLQSLTLHALYPSRQYLNAKVRTFVEFIRDFFPHILASDAAELG</sequence>
<dbReference type="Pfam" id="PF00126">
    <property type="entry name" value="HTH_1"/>
    <property type="match status" value="1"/>
</dbReference>
<dbReference type="FunFam" id="1.10.10.10:FF:000001">
    <property type="entry name" value="LysR family transcriptional regulator"/>
    <property type="match status" value="1"/>
</dbReference>
<dbReference type="PANTHER" id="PTHR30537">
    <property type="entry name" value="HTH-TYPE TRANSCRIPTIONAL REGULATOR"/>
    <property type="match status" value="1"/>
</dbReference>
<evidence type="ECO:0000313" key="6">
    <source>
        <dbReference type="EMBL" id="SAK44242.1"/>
    </source>
</evidence>
<dbReference type="PROSITE" id="PS50931">
    <property type="entry name" value="HTH_LYSR"/>
    <property type="match status" value="1"/>
</dbReference>
<dbReference type="SUPFAM" id="SSF53850">
    <property type="entry name" value="Periplasmic binding protein-like II"/>
    <property type="match status" value="1"/>
</dbReference>
<dbReference type="InterPro" id="IPR005119">
    <property type="entry name" value="LysR_subst-bd"/>
</dbReference>
<dbReference type="InterPro" id="IPR036390">
    <property type="entry name" value="WH_DNA-bd_sf"/>
</dbReference>
<dbReference type="SUPFAM" id="SSF46785">
    <property type="entry name" value="Winged helix' DNA-binding domain"/>
    <property type="match status" value="1"/>
</dbReference>
<keyword evidence="3" id="KW-0238">DNA-binding</keyword>
<dbReference type="AlphaFoldDB" id="A0A157ZF91"/>
<evidence type="ECO:0000256" key="1">
    <source>
        <dbReference type="ARBA" id="ARBA00009437"/>
    </source>
</evidence>
<organism evidence="6 7">
    <name type="scientific">Caballeronia ptereochthonis</name>
    <dbReference type="NCBI Taxonomy" id="1777144"/>
    <lineage>
        <taxon>Bacteria</taxon>
        <taxon>Pseudomonadati</taxon>
        <taxon>Pseudomonadota</taxon>
        <taxon>Betaproteobacteria</taxon>
        <taxon>Burkholderiales</taxon>
        <taxon>Burkholderiaceae</taxon>
        <taxon>Caballeronia</taxon>
    </lineage>
</organism>
<dbReference type="EMBL" id="FCOB02000002">
    <property type="protein sequence ID" value="SAK44242.1"/>
    <property type="molecule type" value="Genomic_DNA"/>
</dbReference>
<gene>
    <name evidence="6" type="ORF">AWB83_00531</name>
</gene>
<accession>A0A157ZF91</accession>
<evidence type="ECO:0000313" key="7">
    <source>
        <dbReference type="Proteomes" id="UP000054978"/>
    </source>
</evidence>
<dbReference type="CDD" id="cd08422">
    <property type="entry name" value="PBP2_CrgA_like"/>
    <property type="match status" value="1"/>
</dbReference>
<reference evidence="6" key="1">
    <citation type="submission" date="2016-01" db="EMBL/GenBank/DDBJ databases">
        <authorList>
            <person name="Peeters C."/>
        </authorList>
    </citation>
    <scope>NUCLEOTIDE SEQUENCE [LARGE SCALE GENOMIC DNA]</scope>
    <source>
        <strain evidence="6">LMG 29326</strain>
    </source>
</reference>
<dbReference type="InterPro" id="IPR058163">
    <property type="entry name" value="LysR-type_TF_proteobact-type"/>
</dbReference>
<dbReference type="Gene3D" id="1.10.10.10">
    <property type="entry name" value="Winged helix-like DNA-binding domain superfamily/Winged helix DNA-binding domain"/>
    <property type="match status" value="1"/>
</dbReference>
<dbReference type="GO" id="GO:0006351">
    <property type="term" value="P:DNA-templated transcription"/>
    <property type="evidence" value="ECO:0007669"/>
    <property type="project" value="TreeGrafter"/>
</dbReference>
<dbReference type="Gene3D" id="3.40.190.290">
    <property type="match status" value="1"/>
</dbReference>
<dbReference type="InterPro" id="IPR000847">
    <property type="entry name" value="LysR_HTH_N"/>
</dbReference>
<comment type="similarity">
    <text evidence="1">Belongs to the LysR transcriptional regulatory family.</text>
</comment>
<keyword evidence="4" id="KW-0804">Transcription</keyword>